<dbReference type="AlphaFoldDB" id="T1B5I9"/>
<organism evidence="1">
    <name type="scientific">mine drainage metagenome</name>
    <dbReference type="NCBI Taxonomy" id="410659"/>
    <lineage>
        <taxon>unclassified sequences</taxon>
        <taxon>metagenomes</taxon>
        <taxon>ecological metagenomes</taxon>
    </lineage>
</organism>
<accession>T1B5I9</accession>
<comment type="caution">
    <text evidence="1">The sequence shown here is derived from an EMBL/GenBank/DDBJ whole genome shotgun (WGS) entry which is preliminary data.</text>
</comment>
<gene>
    <name evidence="1" type="ORF">B1A_14144</name>
</gene>
<feature type="non-terminal residue" evidence="1">
    <location>
        <position position="1"/>
    </location>
</feature>
<protein>
    <submittedName>
        <fullName evidence="1">Uncharacterized protein</fullName>
    </submittedName>
</protein>
<name>T1B5I9_9ZZZZ</name>
<sequence>EKRVLFSEFSIIPREMIEEVGAWKNLKVSEDIDLYARISMNGPITHYPTEVMNNRRDGLIYHNLDLEKKPGFSRLTWKKKTSLIRDLILGCNYSFRDILSLNGYPFQKDWQKEDLFYYYQDISMPDCLEKGAMAIEETIILFLWKRCLSQ</sequence>
<evidence type="ECO:0000313" key="1">
    <source>
        <dbReference type="EMBL" id="EQD48194.1"/>
    </source>
</evidence>
<proteinExistence type="predicted"/>
<reference evidence="1" key="2">
    <citation type="journal article" date="2014" name="ISME J.">
        <title>Microbial stratification in low pH oxic and suboxic macroscopic growths along an acid mine drainage.</title>
        <authorList>
            <person name="Mendez-Garcia C."/>
            <person name="Mesa V."/>
            <person name="Sprenger R.R."/>
            <person name="Richter M."/>
            <person name="Diez M.S."/>
            <person name="Solano J."/>
            <person name="Bargiela R."/>
            <person name="Golyshina O.V."/>
            <person name="Manteca A."/>
            <person name="Ramos J.L."/>
            <person name="Gallego J.R."/>
            <person name="Llorente I."/>
            <person name="Martins Dos Santos V.A."/>
            <person name="Jensen O.N."/>
            <person name="Pelaez A.I."/>
            <person name="Sanchez J."/>
            <person name="Ferrer M."/>
        </authorList>
    </citation>
    <scope>NUCLEOTIDE SEQUENCE</scope>
</reference>
<reference evidence="1" key="1">
    <citation type="submission" date="2013-08" db="EMBL/GenBank/DDBJ databases">
        <authorList>
            <person name="Mendez C."/>
            <person name="Richter M."/>
            <person name="Ferrer M."/>
            <person name="Sanchez J."/>
        </authorList>
    </citation>
    <scope>NUCLEOTIDE SEQUENCE</scope>
</reference>
<dbReference type="EMBL" id="AUZX01010377">
    <property type="protein sequence ID" value="EQD48194.1"/>
    <property type="molecule type" value="Genomic_DNA"/>
</dbReference>